<evidence type="ECO:0000313" key="1">
    <source>
        <dbReference type="EMBL" id="MCD9641600.1"/>
    </source>
</evidence>
<dbReference type="EMBL" id="JACEIK010003403">
    <property type="protein sequence ID" value="MCD9641600.1"/>
    <property type="molecule type" value="Genomic_DNA"/>
</dbReference>
<evidence type="ECO:0000313" key="2">
    <source>
        <dbReference type="Proteomes" id="UP000823775"/>
    </source>
</evidence>
<reference evidence="1 2" key="1">
    <citation type="journal article" date="2021" name="BMC Genomics">
        <title>Datura genome reveals duplications of psychoactive alkaloid biosynthetic genes and high mutation rate following tissue culture.</title>
        <authorList>
            <person name="Rajewski A."/>
            <person name="Carter-House D."/>
            <person name="Stajich J."/>
            <person name="Litt A."/>
        </authorList>
    </citation>
    <scope>NUCLEOTIDE SEQUENCE [LARGE SCALE GENOMIC DNA]</scope>
    <source>
        <strain evidence="1">AR-01</strain>
    </source>
</reference>
<gene>
    <name evidence="1" type="ORF">HAX54_027897</name>
</gene>
<comment type="caution">
    <text evidence="1">The sequence shown here is derived from an EMBL/GenBank/DDBJ whole genome shotgun (WGS) entry which is preliminary data.</text>
</comment>
<organism evidence="1 2">
    <name type="scientific">Datura stramonium</name>
    <name type="common">Jimsonweed</name>
    <name type="synonym">Common thornapple</name>
    <dbReference type="NCBI Taxonomy" id="4076"/>
    <lineage>
        <taxon>Eukaryota</taxon>
        <taxon>Viridiplantae</taxon>
        <taxon>Streptophyta</taxon>
        <taxon>Embryophyta</taxon>
        <taxon>Tracheophyta</taxon>
        <taxon>Spermatophyta</taxon>
        <taxon>Magnoliopsida</taxon>
        <taxon>eudicotyledons</taxon>
        <taxon>Gunneridae</taxon>
        <taxon>Pentapetalae</taxon>
        <taxon>asterids</taxon>
        <taxon>lamiids</taxon>
        <taxon>Solanales</taxon>
        <taxon>Solanaceae</taxon>
        <taxon>Solanoideae</taxon>
        <taxon>Datureae</taxon>
        <taxon>Datura</taxon>
    </lineage>
</organism>
<name>A0ABS8V379_DATST</name>
<accession>A0ABS8V379</accession>
<keyword evidence="2" id="KW-1185">Reference proteome</keyword>
<feature type="non-terminal residue" evidence="1">
    <location>
        <position position="1"/>
    </location>
</feature>
<sequence length="97" mass="10882">EVEDATKVELLPKEIITASDEWRETAITIQVPLYGLSRTMSLVTVANLVVKEECFINKLGSKFHYSEVCLAAAETSYSEKWAHCAEFDVARTSLRTV</sequence>
<proteinExistence type="predicted"/>
<dbReference type="Proteomes" id="UP000823775">
    <property type="component" value="Unassembled WGS sequence"/>
</dbReference>
<feature type="non-terminal residue" evidence="1">
    <location>
        <position position="97"/>
    </location>
</feature>
<protein>
    <submittedName>
        <fullName evidence="1">Uncharacterized protein</fullName>
    </submittedName>
</protein>